<dbReference type="InterPro" id="IPR018247">
    <property type="entry name" value="EF_Hand_1_Ca_BS"/>
</dbReference>
<dbReference type="OrthoDB" id="26525at2759"/>
<keyword evidence="3" id="KW-0677">Repeat</keyword>
<organism evidence="7 8">
    <name type="scientific">Linderina pennispora</name>
    <dbReference type="NCBI Taxonomy" id="61395"/>
    <lineage>
        <taxon>Eukaryota</taxon>
        <taxon>Fungi</taxon>
        <taxon>Fungi incertae sedis</taxon>
        <taxon>Zoopagomycota</taxon>
        <taxon>Kickxellomycotina</taxon>
        <taxon>Kickxellomycetes</taxon>
        <taxon>Kickxellales</taxon>
        <taxon>Kickxellaceae</taxon>
        <taxon>Linderina</taxon>
    </lineage>
</organism>
<sequence length="133" mass="15362">MVAELLQDDMDFTPKCHAALNEIFARYDLDKDGALNSDELTAFALFTNGEPFSEADLKDIRENLECTENGDLLREGFVQLYNLQTNAGDEEETWKDLRKHGYDDNLDLCEQIAFWENVQQERTDKQSIVDSFK</sequence>
<evidence type="ECO:0000256" key="4">
    <source>
        <dbReference type="ARBA" id="ARBA00022837"/>
    </source>
</evidence>
<keyword evidence="5" id="KW-0472">Membrane</keyword>
<dbReference type="GO" id="GO:0005509">
    <property type="term" value="F:calcium ion binding"/>
    <property type="evidence" value="ECO:0007669"/>
    <property type="project" value="InterPro"/>
</dbReference>
<dbReference type="AlphaFoldDB" id="A0A1Y1WGZ6"/>
<dbReference type="PANTHER" id="PTHR46819">
    <property type="entry name" value="EF-HAND CALCIUM-BINDING DOMAIN-CONTAINING PROTEIN 7"/>
    <property type="match status" value="1"/>
</dbReference>
<keyword evidence="2" id="KW-0479">Metal-binding</keyword>
<protein>
    <recommendedName>
        <fullName evidence="6">EF-hand domain-containing protein</fullName>
    </recommendedName>
</protein>
<dbReference type="PANTHER" id="PTHR46819:SF1">
    <property type="entry name" value="EF-HAND CALCIUM-BINDING DOMAIN-CONTAINING PROTEIN 7"/>
    <property type="match status" value="1"/>
</dbReference>
<dbReference type="GO" id="GO:1903569">
    <property type="term" value="P:positive regulation of protein localization to ciliary membrane"/>
    <property type="evidence" value="ECO:0007669"/>
    <property type="project" value="TreeGrafter"/>
</dbReference>
<dbReference type="STRING" id="61395.A0A1Y1WGZ6"/>
<feature type="domain" description="EF-hand" evidence="6">
    <location>
        <begin position="15"/>
        <end position="50"/>
    </location>
</feature>
<dbReference type="InterPro" id="IPR002048">
    <property type="entry name" value="EF_hand_dom"/>
</dbReference>
<dbReference type="GO" id="GO:0060170">
    <property type="term" value="C:ciliary membrane"/>
    <property type="evidence" value="ECO:0007669"/>
    <property type="project" value="TreeGrafter"/>
</dbReference>
<dbReference type="InterPro" id="IPR011992">
    <property type="entry name" value="EF-hand-dom_pair"/>
</dbReference>
<proteinExistence type="predicted"/>
<dbReference type="Pfam" id="PF08356">
    <property type="entry name" value="EF_assoc_2"/>
    <property type="match status" value="1"/>
</dbReference>
<dbReference type="PROSITE" id="PS50222">
    <property type="entry name" value="EF_HAND_2"/>
    <property type="match status" value="1"/>
</dbReference>
<dbReference type="RefSeq" id="XP_040746082.1">
    <property type="nucleotide sequence ID" value="XM_040892114.1"/>
</dbReference>
<dbReference type="GO" id="GO:0098797">
    <property type="term" value="C:plasma membrane protein complex"/>
    <property type="evidence" value="ECO:0007669"/>
    <property type="project" value="TreeGrafter"/>
</dbReference>
<reference evidence="7 8" key="1">
    <citation type="submission" date="2016-07" db="EMBL/GenBank/DDBJ databases">
        <title>Pervasive Adenine N6-methylation of Active Genes in Fungi.</title>
        <authorList>
            <consortium name="DOE Joint Genome Institute"/>
            <person name="Mondo S.J."/>
            <person name="Dannebaum R.O."/>
            <person name="Kuo R.C."/>
            <person name="Labutti K."/>
            <person name="Haridas S."/>
            <person name="Kuo A."/>
            <person name="Salamov A."/>
            <person name="Ahrendt S.R."/>
            <person name="Lipzen A."/>
            <person name="Sullivan W."/>
            <person name="Andreopoulos W.B."/>
            <person name="Clum A."/>
            <person name="Lindquist E."/>
            <person name="Daum C."/>
            <person name="Ramamoorthy G.K."/>
            <person name="Gryganskyi A."/>
            <person name="Culley D."/>
            <person name="Magnuson J.K."/>
            <person name="James T.Y."/>
            <person name="O'Malley M.A."/>
            <person name="Stajich J.E."/>
            <person name="Spatafora J.W."/>
            <person name="Visel A."/>
            <person name="Grigoriev I.V."/>
        </authorList>
    </citation>
    <scope>NUCLEOTIDE SEQUENCE [LARGE SCALE GENOMIC DNA]</scope>
    <source>
        <strain evidence="7 8">ATCC 12442</strain>
    </source>
</reference>
<dbReference type="GeneID" id="63808762"/>
<evidence type="ECO:0000256" key="1">
    <source>
        <dbReference type="ARBA" id="ARBA00004370"/>
    </source>
</evidence>
<dbReference type="PROSITE" id="PS00018">
    <property type="entry name" value="EF_HAND_1"/>
    <property type="match status" value="1"/>
</dbReference>
<keyword evidence="8" id="KW-1185">Reference proteome</keyword>
<dbReference type="EMBL" id="MCFD01000002">
    <property type="protein sequence ID" value="ORX72742.1"/>
    <property type="molecule type" value="Genomic_DNA"/>
</dbReference>
<dbReference type="InterPro" id="IPR013567">
    <property type="entry name" value="EF_hand_assoc_2"/>
</dbReference>
<evidence type="ECO:0000313" key="8">
    <source>
        <dbReference type="Proteomes" id="UP000193922"/>
    </source>
</evidence>
<evidence type="ECO:0000256" key="5">
    <source>
        <dbReference type="ARBA" id="ARBA00023136"/>
    </source>
</evidence>
<comment type="caution">
    <text evidence="7">The sequence shown here is derived from an EMBL/GenBank/DDBJ whole genome shotgun (WGS) entry which is preliminary data.</text>
</comment>
<comment type="subcellular location">
    <subcellularLocation>
        <location evidence="1">Membrane</location>
    </subcellularLocation>
</comment>
<dbReference type="Gene3D" id="1.10.238.10">
    <property type="entry name" value="EF-hand"/>
    <property type="match status" value="1"/>
</dbReference>
<gene>
    <name evidence="7" type="ORF">DL89DRAFT_82313</name>
</gene>
<dbReference type="SUPFAM" id="SSF47473">
    <property type="entry name" value="EF-hand"/>
    <property type="match status" value="1"/>
</dbReference>
<dbReference type="InterPro" id="IPR052266">
    <property type="entry name" value="Miro-EF-hand_domain"/>
</dbReference>
<dbReference type="Proteomes" id="UP000193922">
    <property type="component" value="Unassembled WGS sequence"/>
</dbReference>
<evidence type="ECO:0000313" key="7">
    <source>
        <dbReference type="EMBL" id="ORX72742.1"/>
    </source>
</evidence>
<keyword evidence="4" id="KW-0106">Calcium</keyword>
<evidence type="ECO:0000256" key="2">
    <source>
        <dbReference type="ARBA" id="ARBA00022723"/>
    </source>
</evidence>
<evidence type="ECO:0000256" key="3">
    <source>
        <dbReference type="ARBA" id="ARBA00022737"/>
    </source>
</evidence>
<name>A0A1Y1WGZ6_9FUNG</name>
<accession>A0A1Y1WGZ6</accession>
<evidence type="ECO:0000259" key="6">
    <source>
        <dbReference type="PROSITE" id="PS50222"/>
    </source>
</evidence>